<dbReference type="GO" id="GO:0007166">
    <property type="term" value="P:cell surface receptor signaling pathway"/>
    <property type="evidence" value="ECO:0007669"/>
    <property type="project" value="InterPro"/>
</dbReference>
<dbReference type="Gene3D" id="1.20.1070.10">
    <property type="entry name" value="Rhodopsin 7-helix transmembrane proteins"/>
    <property type="match status" value="1"/>
</dbReference>
<feature type="transmembrane region" description="Helical" evidence="6">
    <location>
        <begin position="522"/>
        <end position="544"/>
    </location>
</feature>
<feature type="transmembrane region" description="Helical" evidence="6">
    <location>
        <begin position="687"/>
        <end position="710"/>
    </location>
</feature>
<dbReference type="AlphaFoldDB" id="A0A914E1V8"/>
<feature type="region of interest" description="Disordered" evidence="5">
    <location>
        <begin position="102"/>
        <end position="133"/>
    </location>
</feature>
<dbReference type="PANTHER" id="PTHR12011">
    <property type="entry name" value="ADHESION G-PROTEIN COUPLED RECEPTOR"/>
    <property type="match status" value="1"/>
</dbReference>
<evidence type="ECO:0000256" key="6">
    <source>
        <dbReference type="SAM" id="Phobius"/>
    </source>
</evidence>
<name>A0A914E1V8_9BILA</name>
<evidence type="ECO:0000313" key="8">
    <source>
        <dbReference type="Proteomes" id="UP000887540"/>
    </source>
</evidence>
<keyword evidence="4 6" id="KW-0472">Membrane</keyword>
<sequence>MTFNSAHCSDNNTTITSIDPQHVHFYNSYCYCCISATQDCPYIDDVNSTSTATTRISTTSIYVNTTNITTEKFSTKSSNSTTAKTPITTTTGLMNTTSITTTTSVTKSTGTPTTKTNSVTKTTETPTTSDPSTLDCTNATDPFIITFCNINHNATAGDIAKNITNLINPSKLTGYDIFVIANIMTNLTTRTDLNHGDFHNIARMTDVLLTGAHNIFRQSNDDRMESTNIILKCVHFLMLNSPSNVTYLNGTNMGLASFEVDCTLSGGDTQMGDTGNQFFTLGSSSDMEAMISIPKSTICQNRASRKLFYGIYRNTKLFVGNSTHPVNALMQNPPSPNGGPDNNYKNPNPHPEGQQKRKKTPDDNGQNPGHHYIEYMPPRGRNQHEIPNIFAGNGSNPNESDTDTPSACASGFWYGSNNKVMTATLLDQKSTDKHGQQFIEINGVRQTMVIVKYTKKKNARPLHGTMKLTYFDRTNLLWSNQTCSFRDEGDFWVSECDHLTDFTLIVDGMQKDPSLCNTALTVIGYIINMGSILSLITLNLIFLMHRISLFKGSKLSRLLYARTTVDTFTLFYNTVLLIFYISFGIFSDEKHTSGSTGCKVVAGINYWLLLCCICMSIFQAWRILKVFSWTTASEKIMTWLTHKIIIIGVTLGFPTLMALILGLAFKDFYNRDDEFCWIRPDYIVPGVVIPLTLLVANGIFCLVIISFRLFPKLCGVRLIRTNSKPIGKRRASQEKLIALFFMQCTLGIPWILQYLTLFTPSITAWHYLFTIVNGSQGIVLLLIYLYKRFHQYKLTRRDSSSSGEPNTTISNIRANNISTKETYMHNRMNGKVNGKVSNGLNRKLNLRLPRPKYENM</sequence>
<comment type="subcellular location">
    <subcellularLocation>
        <location evidence="1">Membrane</location>
        <topology evidence="1">Multi-pass membrane protein</topology>
    </subcellularLocation>
</comment>
<evidence type="ECO:0000313" key="9">
    <source>
        <dbReference type="WBParaSite" id="ACRNAN_scaffold503.g10045.t1"/>
    </source>
</evidence>
<organism evidence="8 9">
    <name type="scientific">Acrobeloides nanus</name>
    <dbReference type="NCBI Taxonomy" id="290746"/>
    <lineage>
        <taxon>Eukaryota</taxon>
        <taxon>Metazoa</taxon>
        <taxon>Ecdysozoa</taxon>
        <taxon>Nematoda</taxon>
        <taxon>Chromadorea</taxon>
        <taxon>Rhabditida</taxon>
        <taxon>Tylenchina</taxon>
        <taxon>Cephalobomorpha</taxon>
        <taxon>Cephaloboidea</taxon>
        <taxon>Cephalobidae</taxon>
        <taxon>Acrobeloides</taxon>
    </lineage>
</organism>
<dbReference type="GO" id="GO:0005886">
    <property type="term" value="C:plasma membrane"/>
    <property type="evidence" value="ECO:0007669"/>
    <property type="project" value="TreeGrafter"/>
</dbReference>
<dbReference type="PANTHER" id="PTHR12011:SF465">
    <property type="entry name" value="GPS DOMAIN-CONTAINING PROTEIN"/>
    <property type="match status" value="1"/>
</dbReference>
<feature type="transmembrane region" description="Helical" evidence="6">
    <location>
        <begin position="764"/>
        <end position="786"/>
    </location>
</feature>
<dbReference type="PROSITE" id="PS50261">
    <property type="entry name" value="G_PROTEIN_RECEP_F2_4"/>
    <property type="match status" value="1"/>
</dbReference>
<dbReference type="GO" id="GO:0004888">
    <property type="term" value="F:transmembrane signaling receptor activity"/>
    <property type="evidence" value="ECO:0007669"/>
    <property type="project" value="InterPro"/>
</dbReference>
<feature type="transmembrane region" description="Helical" evidence="6">
    <location>
        <begin position="736"/>
        <end position="758"/>
    </location>
</feature>
<evidence type="ECO:0000256" key="4">
    <source>
        <dbReference type="ARBA" id="ARBA00023136"/>
    </source>
</evidence>
<protein>
    <submittedName>
        <fullName evidence="9">G-protein coupled receptors family 2 profile 2 domain-containing protein</fullName>
    </submittedName>
</protein>
<evidence type="ECO:0000259" key="7">
    <source>
        <dbReference type="PROSITE" id="PS50261"/>
    </source>
</evidence>
<evidence type="ECO:0000256" key="1">
    <source>
        <dbReference type="ARBA" id="ARBA00004141"/>
    </source>
</evidence>
<reference evidence="9" key="1">
    <citation type="submission" date="2022-11" db="UniProtKB">
        <authorList>
            <consortium name="WormBaseParasite"/>
        </authorList>
    </citation>
    <scope>IDENTIFICATION</scope>
</reference>
<keyword evidence="8" id="KW-1185">Reference proteome</keyword>
<keyword evidence="3 6" id="KW-1133">Transmembrane helix</keyword>
<feature type="transmembrane region" description="Helical" evidence="6">
    <location>
        <begin position="606"/>
        <end position="624"/>
    </location>
</feature>
<feature type="transmembrane region" description="Helical" evidence="6">
    <location>
        <begin position="644"/>
        <end position="665"/>
    </location>
</feature>
<dbReference type="InterPro" id="IPR017981">
    <property type="entry name" value="GPCR_2-like_7TM"/>
</dbReference>
<keyword evidence="2 6" id="KW-0812">Transmembrane</keyword>
<dbReference type="Proteomes" id="UP000887540">
    <property type="component" value="Unplaced"/>
</dbReference>
<feature type="transmembrane region" description="Helical" evidence="6">
    <location>
        <begin position="565"/>
        <end position="586"/>
    </location>
</feature>
<feature type="domain" description="G-protein coupled receptors family 2 profile 2" evidence="7">
    <location>
        <begin position="517"/>
        <end position="788"/>
    </location>
</feature>
<dbReference type="WBParaSite" id="ACRNAN_scaffold503.g10045.t1">
    <property type="protein sequence ID" value="ACRNAN_scaffold503.g10045.t1"/>
    <property type="gene ID" value="ACRNAN_scaffold503.g10045"/>
</dbReference>
<evidence type="ECO:0000256" key="2">
    <source>
        <dbReference type="ARBA" id="ARBA00022692"/>
    </source>
</evidence>
<accession>A0A914E1V8</accession>
<evidence type="ECO:0000256" key="5">
    <source>
        <dbReference type="SAM" id="MobiDB-lite"/>
    </source>
</evidence>
<proteinExistence type="predicted"/>
<evidence type="ECO:0000256" key="3">
    <source>
        <dbReference type="ARBA" id="ARBA00022989"/>
    </source>
</evidence>
<feature type="region of interest" description="Disordered" evidence="5">
    <location>
        <begin position="324"/>
        <end position="371"/>
    </location>
</feature>